<protein>
    <submittedName>
        <fullName evidence="1">Uncharacterized protein</fullName>
    </submittedName>
</protein>
<dbReference type="AlphaFoldDB" id="A0A8D8RG36"/>
<reference evidence="1" key="1">
    <citation type="submission" date="2021-05" db="EMBL/GenBank/DDBJ databases">
        <authorList>
            <person name="Alioto T."/>
            <person name="Alioto T."/>
            <person name="Gomez Garrido J."/>
        </authorList>
    </citation>
    <scope>NUCLEOTIDE SEQUENCE</scope>
</reference>
<dbReference type="EMBL" id="HBUF01163533">
    <property type="protein sequence ID" value="CAG6650708.1"/>
    <property type="molecule type" value="Transcribed_RNA"/>
</dbReference>
<dbReference type="EMBL" id="HBUF01163532">
    <property type="protein sequence ID" value="CAG6650707.1"/>
    <property type="molecule type" value="Transcribed_RNA"/>
</dbReference>
<evidence type="ECO:0000313" key="1">
    <source>
        <dbReference type="EMBL" id="CAG6650708.1"/>
    </source>
</evidence>
<organism evidence="1">
    <name type="scientific">Cacopsylla melanoneura</name>
    <dbReference type="NCBI Taxonomy" id="428564"/>
    <lineage>
        <taxon>Eukaryota</taxon>
        <taxon>Metazoa</taxon>
        <taxon>Ecdysozoa</taxon>
        <taxon>Arthropoda</taxon>
        <taxon>Hexapoda</taxon>
        <taxon>Insecta</taxon>
        <taxon>Pterygota</taxon>
        <taxon>Neoptera</taxon>
        <taxon>Paraneoptera</taxon>
        <taxon>Hemiptera</taxon>
        <taxon>Sternorrhyncha</taxon>
        <taxon>Psylloidea</taxon>
        <taxon>Psyllidae</taxon>
        <taxon>Psyllinae</taxon>
        <taxon>Cacopsylla</taxon>
    </lineage>
</organism>
<accession>A0A8D8RG36</accession>
<proteinExistence type="predicted"/>
<name>A0A8D8RG36_9HEMI</name>
<sequence length="240" mass="28147">MENIYVADIQFFRDNNKNIILKSLSLSKLSEEGFIEHYIFKPPYLFEELTYTRRIEANHVSRNFHQIHWDDGFIEYKEHINILTSTLKNASEVLVKGNEKVKYLNNLLGKKICYNVENLSCPNLKNLKSMQAPFSLSPVSYQNTSVLKVWLKNLFFNSAEYIERSIQKHNDVGFFALTEKDCYFLPVSVIIKNFSVDCLKSILYKLPPHTVFNHYIQNYIMDSNKICNEDWNENDSGCCI</sequence>